<dbReference type="GO" id="GO:0016301">
    <property type="term" value="F:kinase activity"/>
    <property type="evidence" value="ECO:0007669"/>
    <property type="project" value="UniProtKB-KW"/>
</dbReference>
<organism evidence="2 3">
    <name type="scientific">Cognatishimia coralii</name>
    <dbReference type="NCBI Taxonomy" id="3083254"/>
    <lineage>
        <taxon>Bacteria</taxon>
        <taxon>Pseudomonadati</taxon>
        <taxon>Pseudomonadota</taxon>
        <taxon>Alphaproteobacteria</taxon>
        <taxon>Rhodobacterales</taxon>
        <taxon>Paracoccaceae</taxon>
        <taxon>Cognatishimia</taxon>
    </lineage>
</organism>
<feature type="domain" description="Phosphoribulokinase/uridine kinase" evidence="1">
    <location>
        <begin position="27"/>
        <end position="162"/>
    </location>
</feature>
<sequence length="214" mass="23631">MSQVLTSVQALPELILASPATARRKLVALAGPPASGKSSLAEKLAEKLTALGHKTAVVPMDGFHLDNRVLSSFGLLSRKGSPHSFDAPGLLRLLPALKSDEDVFYPIFDRKLDMAIAGAGHLPGDCDIVIVEGNYLLFDAPVWRDMAAFWDFSIRLDVPVDVLEYRLRERWRFFGFSGEEVEEKISINDLPNAKIVAENTLPPHVVLKDQRTRT</sequence>
<evidence type="ECO:0000313" key="2">
    <source>
        <dbReference type="EMBL" id="MEJ5218892.1"/>
    </source>
</evidence>
<dbReference type="EMBL" id="JBBGAZ010000006">
    <property type="protein sequence ID" value="MEJ5218892.1"/>
    <property type="molecule type" value="Genomic_DNA"/>
</dbReference>
<reference evidence="2 3" key="1">
    <citation type="submission" date="2024-03" db="EMBL/GenBank/DDBJ databases">
        <title>Cognatishimia coralii sp. nov., a marine bacterium isolated from coral surrounding seawater.</title>
        <authorList>
            <person name="Liu X."/>
            <person name="Liu S."/>
            <person name="Sun H."/>
            <person name="Zhang Y."/>
        </authorList>
    </citation>
    <scope>NUCLEOTIDE SEQUENCE [LARGE SCALE GENOMIC DNA]</scope>
    <source>
        <strain evidence="2 3">D5M38</strain>
    </source>
</reference>
<dbReference type="RefSeq" id="WP_339403734.1">
    <property type="nucleotide sequence ID" value="NZ_JBBGAZ010000006.1"/>
</dbReference>
<dbReference type="Pfam" id="PF00485">
    <property type="entry name" value="PRK"/>
    <property type="match status" value="1"/>
</dbReference>
<evidence type="ECO:0000259" key="1">
    <source>
        <dbReference type="Pfam" id="PF00485"/>
    </source>
</evidence>
<dbReference type="PANTHER" id="PTHR10285">
    <property type="entry name" value="URIDINE KINASE"/>
    <property type="match status" value="1"/>
</dbReference>
<dbReference type="InterPro" id="IPR027417">
    <property type="entry name" value="P-loop_NTPase"/>
</dbReference>
<proteinExistence type="predicted"/>
<gene>
    <name evidence="2" type="ORF">WG622_11600</name>
</gene>
<dbReference type="SUPFAM" id="SSF52540">
    <property type="entry name" value="P-loop containing nucleoside triphosphate hydrolases"/>
    <property type="match status" value="1"/>
</dbReference>
<comment type="caution">
    <text evidence="2">The sequence shown here is derived from an EMBL/GenBank/DDBJ whole genome shotgun (WGS) entry which is preliminary data.</text>
</comment>
<keyword evidence="2" id="KW-0808">Transferase</keyword>
<evidence type="ECO:0000313" key="3">
    <source>
        <dbReference type="Proteomes" id="UP001368270"/>
    </source>
</evidence>
<dbReference type="Gene3D" id="3.40.50.300">
    <property type="entry name" value="P-loop containing nucleotide triphosphate hydrolases"/>
    <property type="match status" value="1"/>
</dbReference>
<protein>
    <submittedName>
        <fullName evidence="2">Nucleoside/nucleotide kinase family protein</fullName>
    </submittedName>
</protein>
<dbReference type="InterPro" id="IPR006083">
    <property type="entry name" value="PRK/URK"/>
</dbReference>
<keyword evidence="3" id="KW-1185">Reference proteome</keyword>
<dbReference type="Proteomes" id="UP001368270">
    <property type="component" value="Unassembled WGS sequence"/>
</dbReference>
<accession>A0ABU8QHJ5</accession>
<name>A0ABU8QHJ5_9RHOB</name>
<keyword evidence="2" id="KW-0418">Kinase</keyword>